<feature type="transmembrane region" description="Helical" evidence="7">
    <location>
        <begin position="152"/>
        <end position="176"/>
    </location>
</feature>
<sequence length="568" mass="60731">MTAQRQILGRAAILVVAVFLLVPILVGFYETALPAIGLLPAIGADHLSFEPIRKLLAIPGIETSVRLSLVTGFAATFLSLLLAISFCAALHGRIGLGRAGRWLSPLLAAPHAAMALGIAFLIAPSGWFSRLVAEYLTGATIPPQLMTVNDPMGLALIGGLLVKEVPFFLLVIAAALNQIAVAQQLAIGRSLGYGRGVVWIKVIFPQVYAQIRLPVYAVLAFSLSVVDVAMILGPSNPPVLSVVATRLFQAANIDMLLPASAAAMLQTLLVVLGIGIWWIGERLLAAVARAVLRRGGRGVGSEPLIRLGAGLSLLLLGSGFLALFSLLVWSFTFRWPFTEALPSVWTGANWSLTSSGWLTPFLNTVTLGVSATLLSLALAILWLEGEDRSGRRVGGITSSLLYLPLLVPQIGFLYGLQLVFLRLDLDGTWHAVLWGHVLFVFPYVMLALSDPWRAMDRRYLRAAAALGSSPTRVLLVVKLPILLRPLMVAAAIGFSVSVAQYLPTLFIGAGRVTTLTTEAVALSSSGDRRVVGVYATLQAMLPMLIYSLAFILPRIVYADRRALKGDPA</sequence>
<keyword evidence="4 7" id="KW-0812">Transmembrane</keyword>
<feature type="transmembrane region" description="Helical" evidence="7">
    <location>
        <begin position="395"/>
        <end position="416"/>
    </location>
</feature>
<evidence type="ECO:0000259" key="8">
    <source>
        <dbReference type="PROSITE" id="PS50928"/>
    </source>
</evidence>
<dbReference type="PANTHER" id="PTHR30183">
    <property type="entry name" value="MOLYBDENUM TRANSPORT SYSTEM PERMEASE PROTEIN MODB"/>
    <property type="match status" value="1"/>
</dbReference>
<feature type="transmembrane region" description="Helical" evidence="7">
    <location>
        <begin position="357"/>
        <end position="383"/>
    </location>
</feature>
<feature type="transmembrane region" description="Helical" evidence="7">
    <location>
        <begin position="531"/>
        <end position="552"/>
    </location>
</feature>
<keyword evidence="10" id="KW-1185">Reference proteome</keyword>
<feature type="transmembrane region" description="Helical" evidence="7">
    <location>
        <begin position="7"/>
        <end position="29"/>
    </location>
</feature>
<keyword evidence="2 7" id="KW-0813">Transport</keyword>
<comment type="similarity">
    <text evidence="7">Belongs to the binding-protein-dependent transport system permease family.</text>
</comment>
<evidence type="ECO:0000256" key="6">
    <source>
        <dbReference type="ARBA" id="ARBA00023136"/>
    </source>
</evidence>
<dbReference type="InterPro" id="IPR035906">
    <property type="entry name" value="MetI-like_sf"/>
</dbReference>
<keyword evidence="3" id="KW-1003">Cell membrane</keyword>
<keyword evidence="5 7" id="KW-1133">Transmembrane helix</keyword>
<dbReference type="PANTHER" id="PTHR30183:SF6">
    <property type="entry name" value="INNER MEMBRANE ABC TRANSPORTER PERMEASE PROTEIN YNJC"/>
    <property type="match status" value="1"/>
</dbReference>
<dbReference type="SUPFAM" id="SSF161098">
    <property type="entry name" value="MetI-like"/>
    <property type="match status" value="2"/>
</dbReference>
<evidence type="ECO:0000256" key="4">
    <source>
        <dbReference type="ARBA" id="ARBA00022692"/>
    </source>
</evidence>
<reference evidence="9 10" key="1">
    <citation type="submission" date="2020-06" db="EMBL/GenBank/DDBJ databases">
        <title>Genome sequence of Rhizobium sp strain ADMK78.</title>
        <authorList>
            <person name="Rahi P."/>
        </authorList>
    </citation>
    <scope>NUCLEOTIDE SEQUENCE [LARGE SCALE GENOMIC DNA]</scope>
    <source>
        <strain evidence="9 10">ADMK78</strain>
    </source>
</reference>
<dbReference type="RefSeq" id="WP_138285929.1">
    <property type="nucleotide sequence ID" value="NZ_CP058350.1"/>
</dbReference>
<evidence type="ECO:0000256" key="1">
    <source>
        <dbReference type="ARBA" id="ARBA00004651"/>
    </source>
</evidence>
<evidence type="ECO:0000256" key="3">
    <source>
        <dbReference type="ARBA" id="ARBA00022475"/>
    </source>
</evidence>
<feature type="domain" description="ABC transmembrane type-1" evidence="8">
    <location>
        <begin position="61"/>
        <end position="278"/>
    </location>
</feature>
<evidence type="ECO:0000313" key="9">
    <source>
        <dbReference type="EMBL" id="QLF68933.1"/>
    </source>
</evidence>
<evidence type="ECO:0000256" key="5">
    <source>
        <dbReference type="ARBA" id="ARBA00022989"/>
    </source>
</evidence>
<accession>A0ABX6QK43</accession>
<organism evidence="9 10">
    <name type="scientific">Peteryoungia desertarenae</name>
    <dbReference type="NCBI Taxonomy" id="1813451"/>
    <lineage>
        <taxon>Bacteria</taxon>
        <taxon>Pseudomonadati</taxon>
        <taxon>Pseudomonadota</taxon>
        <taxon>Alphaproteobacteria</taxon>
        <taxon>Hyphomicrobiales</taxon>
        <taxon>Rhizobiaceae</taxon>
        <taxon>Peteryoungia</taxon>
    </lineage>
</organism>
<comment type="subcellular location">
    <subcellularLocation>
        <location evidence="1 7">Cell membrane</location>
        <topology evidence="1 7">Multi-pass membrane protein</topology>
    </subcellularLocation>
</comment>
<name>A0ABX6QK43_9HYPH</name>
<keyword evidence="6 7" id="KW-0472">Membrane</keyword>
<dbReference type="Proteomes" id="UP000308530">
    <property type="component" value="Chromosome"/>
</dbReference>
<dbReference type="PROSITE" id="PS50928">
    <property type="entry name" value="ABC_TM1"/>
    <property type="match status" value="2"/>
</dbReference>
<feature type="transmembrane region" description="Helical" evidence="7">
    <location>
        <begin position="69"/>
        <end position="90"/>
    </location>
</feature>
<dbReference type="Gene3D" id="1.10.3720.10">
    <property type="entry name" value="MetI-like"/>
    <property type="match status" value="2"/>
</dbReference>
<feature type="transmembrane region" description="Helical" evidence="7">
    <location>
        <begin position="481"/>
        <end position="502"/>
    </location>
</feature>
<feature type="transmembrane region" description="Helical" evidence="7">
    <location>
        <begin position="313"/>
        <end position="337"/>
    </location>
</feature>
<feature type="transmembrane region" description="Helical" evidence="7">
    <location>
        <begin position="102"/>
        <end position="123"/>
    </location>
</feature>
<dbReference type="EMBL" id="CP058350">
    <property type="protein sequence ID" value="QLF68933.1"/>
    <property type="molecule type" value="Genomic_DNA"/>
</dbReference>
<evidence type="ECO:0000256" key="7">
    <source>
        <dbReference type="RuleBase" id="RU363032"/>
    </source>
</evidence>
<gene>
    <name evidence="9" type="ORF">FE840_004915</name>
</gene>
<dbReference type="CDD" id="cd06261">
    <property type="entry name" value="TM_PBP2"/>
    <property type="match status" value="1"/>
</dbReference>
<feature type="transmembrane region" description="Helical" evidence="7">
    <location>
        <begin position="213"/>
        <end position="235"/>
    </location>
</feature>
<proteinExistence type="inferred from homology"/>
<feature type="transmembrane region" description="Helical" evidence="7">
    <location>
        <begin position="255"/>
        <end position="279"/>
    </location>
</feature>
<feature type="transmembrane region" description="Helical" evidence="7">
    <location>
        <begin position="428"/>
        <end position="448"/>
    </location>
</feature>
<dbReference type="Pfam" id="PF00528">
    <property type="entry name" value="BPD_transp_1"/>
    <property type="match status" value="1"/>
</dbReference>
<evidence type="ECO:0000313" key="10">
    <source>
        <dbReference type="Proteomes" id="UP000308530"/>
    </source>
</evidence>
<feature type="domain" description="ABC transmembrane type-1" evidence="8">
    <location>
        <begin position="361"/>
        <end position="552"/>
    </location>
</feature>
<dbReference type="InterPro" id="IPR000515">
    <property type="entry name" value="MetI-like"/>
</dbReference>
<evidence type="ECO:0000256" key="2">
    <source>
        <dbReference type="ARBA" id="ARBA00022448"/>
    </source>
</evidence>
<protein>
    <submittedName>
        <fullName evidence="9">ABC transporter permease subunit</fullName>
    </submittedName>
</protein>